<evidence type="ECO:0000256" key="1">
    <source>
        <dbReference type="SAM" id="Phobius"/>
    </source>
</evidence>
<organism evidence="2 3">
    <name type="scientific">Reticulomyxa filosa</name>
    <dbReference type="NCBI Taxonomy" id="46433"/>
    <lineage>
        <taxon>Eukaryota</taxon>
        <taxon>Sar</taxon>
        <taxon>Rhizaria</taxon>
        <taxon>Retaria</taxon>
        <taxon>Foraminifera</taxon>
        <taxon>Monothalamids</taxon>
        <taxon>Reticulomyxidae</taxon>
        <taxon>Reticulomyxa</taxon>
    </lineage>
</organism>
<feature type="transmembrane region" description="Helical" evidence="1">
    <location>
        <begin position="16"/>
        <end position="34"/>
    </location>
</feature>
<keyword evidence="1" id="KW-0812">Transmembrane</keyword>
<dbReference type="Proteomes" id="UP000023152">
    <property type="component" value="Unassembled WGS sequence"/>
</dbReference>
<sequence length="192" mass="22837">MNIIDFLGKKKNHTSFIININFQVYLSFLVFEIVKRIFLGRKSKFVDPIGKMKQSQRFMIKMKTSSNDEMRKQANDKNSTNLTYLWNVSLSSQLLAQCKNKSQQYKVRVLPELEKKNIWKYKGKKIILFNGVQSQDNQTLNVSPIDEVNKYSRIKRKLIPKMLPYRNDCVYPRKQHLIKIFFHLKKISTNRV</sequence>
<protein>
    <submittedName>
        <fullName evidence="2">Uncharacterized protein</fullName>
    </submittedName>
</protein>
<keyword evidence="1" id="KW-0472">Membrane</keyword>
<comment type="caution">
    <text evidence="2">The sequence shown here is derived from an EMBL/GenBank/DDBJ whole genome shotgun (WGS) entry which is preliminary data.</text>
</comment>
<accession>X6LNS4</accession>
<keyword evidence="3" id="KW-1185">Reference proteome</keyword>
<evidence type="ECO:0000313" key="3">
    <source>
        <dbReference type="Proteomes" id="UP000023152"/>
    </source>
</evidence>
<feature type="non-terminal residue" evidence="2">
    <location>
        <position position="192"/>
    </location>
</feature>
<dbReference type="AlphaFoldDB" id="X6LNS4"/>
<dbReference type="EMBL" id="ASPP01032913">
    <property type="protein sequence ID" value="ETO03583.1"/>
    <property type="molecule type" value="Genomic_DNA"/>
</dbReference>
<proteinExistence type="predicted"/>
<keyword evidence="1" id="KW-1133">Transmembrane helix</keyword>
<gene>
    <name evidence="2" type="ORF">RFI_33820</name>
</gene>
<reference evidence="2 3" key="1">
    <citation type="journal article" date="2013" name="Curr. Biol.">
        <title>The Genome of the Foraminiferan Reticulomyxa filosa.</title>
        <authorList>
            <person name="Glockner G."/>
            <person name="Hulsmann N."/>
            <person name="Schleicher M."/>
            <person name="Noegel A.A."/>
            <person name="Eichinger L."/>
            <person name="Gallinger C."/>
            <person name="Pawlowski J."/>
            <person name="Sierra R."/>
            <person name="Euteneuer U."/>
            <person name="Pillet L."/>
            <person name="Moustafa A."/>
            <person name="Platzer M."/>
            <person name="Groth M."/>
            <person name="Szafranski K."/>
            <person name="Schliwa M."/>
        </authorList>
    </citation>
    <scope>NUCLEOTIDE SEQUENCE [LARGE SCALE GENOMIC DNA]</scope>
</reference>
<name>X6LNS4_RETFI</name>
<evidence type="ECO:0000313" key="2">
    <source>
        <dbReference type="EMBL" id="ETO03583.1"/>
    </source>
</evidence>